<evidence type="ECO:0000256" key="2">
    <source>
        <dbReference type="ARBA" id="ARBA00022797"/>
    </source>
</evidence>
<evidence type="ECO:0000259" key="5">
    <source>
        <dbReference type="Pfam" id="PF06441"/>
    </source>
</evidence>
<dbReference type="GO" id="GO:0004301">
    <property type="term" value="F:epoxide hydrolase activity"/>
    <property type="evidence" value="ECO:0007669"/>
    <property type="project" value="TreeGrafter"/>
</dbReference>
<dbReference type="Proteomes" id="UP000215506">
    <property type="component" value="Unassembled WGS sequence"/>
</dbReference>
<feature type="active site" description="Proton donor" evidence="4">
    <location>
        <position position="310"/>
    </location>
</feature>
<protein>
    <submittedName>
        <fullName evidence="6">Haloalkane dehalogenase</fullName>
        <ecNumber evidence="6">3.8.1.5</ecNumber>
    </submittedName>
</protein>
<keyword evidence="7" id="KW-1185">Reference proteome</keyword>
<dbReference type="AlphaFoldDB" id="A0A231GV73"/>
<keyword evidence="3 6" id="KW-0378">Hydrolase</keyword>
<gene>
    <name evidence="6" type="primary">dhmA_4</name>
    <name evidence="6" type="ORF">B7C42_07346</name>
</gene>
<dbReference type="RefSeq" id="WP_094028094.1">
    <property type="nucleotide sequence ID" value="NZ_NGAF01000030.1"/>
</dbReference>
<accession>A0A231GV73</accession>
<evidence type="ECO:0000313" key="6">
    <source>
        <dbReference type="EMBL" id="OXR40537.1"/>
    </source>
</evidence>
<evidence type="ECO:0000313" key="7">
    <source>
        <dbReference type="Proteomes" id="UP000215506"/>
    </source>
</evidence>
<dbReference type="EC" id="3.8.1.5" evidence="6"/>
<name>A0A231GV73_9NOCA</name>
<organism evidence="6 7">
    <name type="scientific">Nocardia cerradoensis</name>
    <dbReference type="NCBI Taxonomy" id="85688"/>
    <lineage>
        <taxon>Bacteria</taxon>
        <taxon>Bacillati</taxon>
        <taxon>Actinomycetota</taxon>
        <taxon>Actinomycetes</taxon>
        <taxon>Mycobacteriales</taxon>
        <taxon>Nocardiaceae</taxon>
        <taxon>Nocardia</taxon>
    </lineage>
</organism>
<feature type="active site" description="Nucleophile" evidence="4">
    <location>
        <position position="180"/>
    </location>
</feature>
<dbReference type="Gene3D" id="3.40.50.1820">
    <property type="entry name" value="alpha/beta hydrolase"/>
    <property type="match status" value="1"/>
</dbReference>
<dbReference type="InterPro" id="IPR000639">
    <property type="entry name" value="Epox_hydrolase-like"/>
</dbReference>
<evidence type="ECO:0000256" key="4">
    <source>
        <dbReference type="PIRSR" id="PIRSR001112-1"/>
    </source>
</evidence>
<dbReference type="SUPFAM" id="SSF53474">
    <property type="entry name" value="alpha/beta-Hydrolases"/>
    <property type="match status" value="1"/>
</dbReference>
<dbReference type="GO" id="GO:0018786">
    <property type="term" value="F:haloalkane dehalogenase activity"/>
    <property type="evidence" value="ECO:0007669"/>
    <property type="project" value="UniProtKB-EC"/>
</dbReference>
<dbReference type="PANTHER" id="PTHR21661">
    <property type="entry name" value="EPOXIDE HYDROLASE 1-RELATED"/>
    <property type="match status" value="1"/>
</dbReference>
<dbReference type="EMBL" id="NGAF01000030">
    <property type="protein sequence ID" value="OXR40537.1"/>
    <property type="molecule type" value="Genomic_DNA"/>
</dbReference>
<dbReference type="PRINTS" id="PR00412">
    <property type="entry name" value="EPOXHYDRLASE"/>
</dbReference>
<sequence length="383" mass="42178">MTDTTITPFRIDIPQEDLDELNFRLARTRWTDALPGVGWSYGVDRDYLIDLAEYWRTGYDWREHESRLNKVPQFLTEIDGQTVHFMHVRSPEPDATPLIITHGWPSTPADFLDILGPLTDPRAYGGDPADAFHVVAPSVPGFGFSGPTHETGWDVPRIARTWATLMERLGYERYGAQGGDYGSLISPALGRVAPDKVIGVHVNALADAATATGSGRELDDLSEADRAKAVANQMWWYGHNGYATQMALRPQTIAYALNDSPVGQLAWNLEWFVDWDPTATDQAPVDRDIILTDVTTYWLTGTAGSAARIYRESGASWGSRPAPSGVPTAVANFRGDRAVRGLAESANTIVRWNEYAVGGHFASLQAPVELVADIRDFFRSVVG</sequence>
<comment type="similarity">
    <text evidence="1">Belongs to the peptidase S33 family.</text>
</comment>
<feature type="domain" description="Epoxide hydrolase N-terminal" evidence="5">
    <location>
        <begin position="6"/>
        <end position="110"/>
    </location>
</feature>
<dbReference type="Pfam" id="PF06441">
    <property type="entry name" value="EHN"/>
    <property type="match status" value="1"/>
</dbReference>
<keyword evidence="2" id="KW-0058">Aromatic hydrocarbons catabolism</keyword>
<reference evidence="6 7" key="1">
    <citation type="submission" date="2017-07" db="EMBL/GenBank/DDBJ databases">
        <title>First draft Genome Sequence of Nocardia cerradoensis isolated from human infection.</title>
        <authorList>
            <person name="Carrasco G."/>
        </authorList>
    </citation>
    <scope>NUCLEOTIDE SEQUENCE [LARGE SCALE GENOMIC DNA]</scope>
    <source>
        <strain evidence="6 7">CNM20130759</strain>
    </source>
</reference>
<proteinExistence type="inferred from homology"/>
<comment type="caution">
    <text evidence="6">The sequence shown here is derived from an EMBL/GenBank/DDBJ whole genome shotgun (WGS) entry which is preliminary data.</text>
</comment>
<dbReference type="InterPro" id="IPR010497">
    <property type="entry name" value="Epoxide_hydro_N"/>
</dbReference>
<dbReference type="InterPro" id="IPR016292">
    <property type="entry name" value="Epoxide_hydrolase"/>
</dbReference>
<evidence type="ECO:0000256" key="1">
    <source>
        <dbReference type="ARBA" id="ARBA00010088"/>
    </source>
</evidence>
<dbReference type="PANTHER" id="PTHR21661:SF35">
    <property type="entry name" value="EPOXIDE HYDROLASE"/>
    <property type="match status" value="1"/>
</dbReference>
<dbReference type="PIRSF" id="PIRSF001112">
    <property type="entry name" value="Epoxide_hydrolase"/>
    <property type="match status" value="1"/>
</dbReference>
<dbReference type="GO" id="GO:0097176">
    <property type="term" value="P:epoxide metabolic process"/>
    <property type="evidence" value="ECO:0007669"/>
    <property type="project" value="TreeGrafter"/>
</dbReference>
<dbReference type="InterPro" id="IPR029058">
    <property type="entry name" value="AB_hydrolase_fold"/>
</dbReference>
<evidence type="ECO:0000256" key="3">
    <source>
        <dbReference type="ARBA" id="ARBA00022801"/>
    </source>
</evidence>
<feature type="active site" description="Proton acceptor" evidence="4">
    <location>
        <position position="360"/>
    </location>
</feature>